<proteinExistence type="predicted"/>
<comment type="caution">
    <text evidence="1">The sequence shown here is derived from an EMBL/GenBank/DDBJ whole genome shotgun (WGS) entry which is preliminary data.</text>
</comment>
<dbReference type="EMBL" id="SRYA01000114">
    <property type="protein sequence ID" value="TGY87496.1"/>
    <property type="molecule type" value="Genomic_DNA"/>
</dbReference>
<name>A0AC61RNH9_9FIRM</name>
<dbReference type="Proteomes" id="UP000304953">
    <property type="component" value="Unassembled WGS sequence"/>
</dbReference>
<gene>
    <name evidence="1" type="ORF">E5329_26680</name>
</gene>
<sequence>MAEAYVTLGEAAELEGIQYSTMARRTQRKKDAFVTKTEKSETGGRDVVLVAVSSLSKQARNAWKEREKLKSFTEGVPEGQEAEQKPEVPWYVNMDIDWYIENYKERYYKAVELGNVVRKFLQYDEGDRTKYAEEFAQKHLGKGQRTLYRYTKAYLEASAWADKLQKEDGAGYEFFKVLCLCRKPKETGCFPSIKPEVKQVIKNIWFNEDFARNQGTREMLYEKLTAIANINLKAGMAEWEKIPSYQTVVRYINYLMEDENMKNAYFLASRGTREYKNKVMVKGSRDTKGLQVMQIVMGDEHTFDCWVSYKQPNGKVIAIKPHLAAWVDMRSRVIMGDVLCKDANSDILKQSLLKMIYSEPGGVPEYLYIDNGKDYTAKTMTGRDRNDRSGLNFDNETQGFYKSIGIKDDHRALPYEPWSKGQIERFFRTVCNKFTRWMKSYTGTLTGSKTSDKVEKDIKRMLERGELLTLEEFYEKWHEWLTTVYMHTEHSGLKKMGETYKKPYDCFMNEDRYFKAAPPKSYATMLMMKSENVLVRNIGITKWGYEYRSDELCDYIGRKVDIKYDPDDMAVLYVFDQKGKRICEAYCQELLQIAPKVTQKALEEHLKMQKRQQKRDRERLEEARRPFEELNEQYVGFNETTGGIDLMIGGKKQEKAAKVIALPKDRTYQQGFRAESREEAEGDSEYMSRQAENALKKLRAIGG</sequence>
<evidence type="ECO:0000313" key="2">
    <source>
        <dbReference type="Proteomes" id="UP000304953"/>
    </source>
</evidence>
<keyword evidence="2" id="KW-1185">Reference proteome</keyword>
<organism evidence="1 2">
    <name type="scientific">Petralouisia muris</name>
    <dbReference type="NCBI Taxonomy" id="3032872"/>
    <lineage>
        <taxon>Bacteria</taxon>
        <taxon>Bacillati</taxon>
        <taxon>Bacillota</taxon>
        <taxon>Clostridia</taxon>
        <taxon>Lachnospirales</taxon>
        <taxon>Lachnospiraceae</taxon>
        <taxon>Petralouisia</taxon>
    </lineage>
</organism>
<protein>
    <submittedName>
        <fullName evidence="1">Transposase</fullName>
    </submittedName>
</protein>
<accession>A0AC61RNH9</accession>
<reference evidence="1" key="1">
    <citation type="submission" date="2019-04" db="EMBL/GenBank/DDBJ databases">
        <title>Microbes associate with the intestines of laboratory mice.</title>
        <authorList>
            <person name="Navarre W."/>
            <person name="Wong E."/>
            <person name="Huang K."/>
            <person name="Tropini C."/>
            <person name="Ng K."/>
            <person name="Yu B."/>
        </authorList>
    </citation>
    <scope>NUCLEOTIDE SEQUENCE</scope>
    <source>
        <strain evidence="1">NM01_1-7b</strain>
    </source>
</reference>
<evidence type="ECO:0000313" key="1">
    <source>
        <dbReference type="EMBL" id="TGY87496.1"/>
    </source>
</evidence>